<comment type="caution">
    <text evidence="1">The sequence shown here is derived from an EMBL/GenBank/DDBJ whole genome shotgun (WGS) entry which is preliminary data.</text>
</comment>
<gene>
    <name evidence="1" type="ORF">GOODEAATRI_030570</name>
</gene>
<dbReference type="EMBL" id="JAHRIO010024870">
    <property type="protein sequence ID" value="MEQ2166660.1"/>
    <property type="molecule type" value="Genomic_DNA"/>
</dbReference>
<organism evidence="1 2">
    <name type="scientific">Goodea atripinnis</name>
    <dbReference type="NCBI Taxonomy" id="208336"/>
    <lineage>
        <taxon>Eukaryota</taxon>
        <taxon>Metazoa</taxon>
        <taxon>Chordata</taxon>
        <taxon>Craniata</taxon>
        <taxon>Vertebrata</taxon>
        <taxon>Euteleostomi</taxon>
        <taxon>Actinopterygii</taxon>
        <taxon>Neopterygii</taxon>
        <taxon>Teleostei</taxon>
        <taxon>Neoteleostei</taxon>
        <taxon>Acanthomorphata</taxon>
        <taxon>Ovalentaria</taxon>
        <taxon>Atherinomorphae</taxon>
        <taxon>Cyprinodontiformes</taxon>
        <taxon>Goodeidae</taxon>
        <taxon>Goodea</taxon>
    </lineage>
</organism>
<evidence type="ECO:0000313" key="1">
    <source>
        <dbReference type="EMBL" id="MEQ2166660.1"/>
    </source>
</evidence>
<dbReference type="Proteomes" id="UP001476798">
    <property type="component" value="Unassembled WGS sequence"/>
</dbReference>
<name>A0ABV0N5I6_9TELE</name>
<evidence type="ECO:0000313" key="2">
    <source>
        <dbReference type="Proteomes" id="UP001476798"/>
    </source>
</evidence>
<accession>A0ABV0N5I6</accession>
<reference evidence="1 2" key="1">
    <citation type="submission" date="2021-06" db="EMBL/GenBank/DDBJ databases">
        <authorList>
            <person name="Palmer J.M."/>
        </authorList>
    </citation>
    <scope>NUCLEOTIDE SEQUENCE [LARGE SCALE GENOMIC DNA]</scope>
    <source>
        <strain evidence="1 2">GA_2019</strain>
        <tissue evidence="1">Muscle</tissue>
    </source>
</reference>
<proteinExistence type="predicted"/>
<sequence length="105" mass="12103">MERLQSLCLEQNEEKWAKRTSVQEITTGAPISFNVTHRCESRYRKQKAPIIHCDARTITSFTLKLSRMQEKTGCPQVDVFSSLCHVNEINPAAIQNWYGKVYTVL</sequence>
<protein>
    <submittedName>
        <fullName evidence="1">Uncharacterized protein</fullName>
    </submittedName>
</protein>
<keyword evidence="2" id="KW-1185">Reference proteome</keyword>